<accession>A0A511TFR1</accession>
<evidence type="ECO:0000313" key="3">
    <source>
        <dbReference type="Proteomes" id="UP000321514"/>
    </source>
</evidence>
<evidence type="ECO:0000256" key="1">
    <source>
        <dbReference type="SAM" id="MobiDB-lite"/>
    </source>
</evidence>
<dbReference type="EMBL" id="BJXR01000072">
    <property type="protein sequence ID" value="GEN12991.1"/>
    <property type="molecule type" value="Genomic_DNA"/>
</dbReference>
<feature type="compositionally biased region" description="Low complexity" evidence="1">
    <location>
        <begin position="31"/>
        <end position="46"/>
    </location>
</feature>
<dbReference type="Proteomes" id="UP000321514">
    <property type="component" value="Unassembled WGS sequence"/>
</dbReference>
<gene>
    <name evidence="2" type="ORF">MFU01_80280</name>
</gene>
<proteinExistence type="predicted"/>
<feature type="region of interest" description="Disordered" evidence="1">
    <location>
        <begin position="27"/>
        <end position="56"/>
    </location>
</feature>
<name>A0A511TFR1_MYXFU</name>
<protein>
    <submittedName>
        <fullName evidence="2">Uncharacterized protein</fullName>
    </submittedName>
</protein>
<organism evidence="2 3">
    <name type="scientific">Myxococcus fulvus</name>
    <dbReference type="NCBI Taxonomy" id="33"/>
    <lineage>
        <taxon>Bacteria</taxon>
        <taxon>Pseudomonadati</taxon>
        <taxon>Myxococcota</taxon>
        <taxon>Myxococcia</taxon>
        <taxon>Myxococcales</taxon>
        <taxon>Cystobacterineae</taxon>
        <taxon>Myxococcaceae</taxon>
        <taxon>Myxococcus</taxon>
    </lineage>
</organism>
<evidence type="ECO:0000313" key="2">
    <source>
        <dbReference type="EMBL" id="GEN12991.1"/>
    </source>
</evidence>
<comment type="caution">
    <text evidence="2">The sequence shown here is derived from an EMBL/GenBank/DDBJ whole genome shotgun (WGS) entry which is preliminary data.</text>
</comment>
<dbReference type="AlphaFoldDB" id="A0A511TFR1"/>
<reference evidence="2 3" key="1">
    <citation type="submission" date="2019-07" db="EMBL/GenBank/DDBJ databases">
        <title>Whole genome shotgun sequence of Myxococcus fulvus NBRC 100333.</title>
        <authorList>
            <person name="Hosoyama A."/>
            <person name="Uohara A."/>
            <person name="Ohji S."/>
            <person name="Ichikawa N."/>
        </authorList>
    </citation>
    <scope>NUCLEOTIDE SEQUENCE [LARGE SCALE GENOMIC DNA]</scope>
    <source>
        <strain evidence="2 3">NBRC 100333</strain>
    </source>
</reference>
<sequence>MLDGIRHEAHRGHPLHAVRLHSNPWCGMAQKKVPSSPKSKSTPRASSGKEAPVAPEVAWTGLEQQVLAALGKRRWASTPRTWSP</sequence>